<evidence type="ECO:0000313" key="1">
    <source>
        <dbReference type="EMBL" id="MBB6478590.1"/>
    </source>
</evidence>
<comment type="caution">
    <text evidence="1">The sequence shown here is derived from an EMBL/GenBank/DDBJ whole genome shotgun (WGS) entry which is preliminary data.</text>
</comment>
<dbReference type="AlphaFoldDB" id="A0A841R6B6"/>
<gene>
    <name evidence="1" type="ORF">HNR50_000223</name>
</gene>
<proteinExistence type="predicted"/>
<reference evidence="1 2" key="1">
    <citation type="submission" date="2020-08" db="EMBL/GenBank/DDBJ databases">
        <title>Genomic Encyclopedia of Type Strains, Phase IV (KMG-IV): sequencing the most valuable type-strain genomes for metagenomic binning, comparative biology and taxonomic classification.</title>
        <authorList>
            <person name="Goeker M."/>
        </authorList>
    </citation>
    <scope>NUCLEOTIDE SEQUENCE [LARGE SCALE GENOMIC DNA]</scope>
    <source>
        <strain evidence="1 2">DSM 2461</strain>
    </source>
</reference>
<protein>
    <submittedName>
        <fullName evidence="1">Uncharacterized protein</fullName>
    </submittedName>
</protein>
<accession>A0A841R6B6</accession>
<sequence length="169" mass="19658">MIFFLTTLIPSSNIESDIRKFKTHLYRQGILIPLPLTIITVSLTKELPRRPERKRIAKEYPSLLTPGSFKTEDKALKMDFCEELPFHSDFDIPFISYFSPGAWLLGELAEDESDNSVKSDFAVKHFPPFSKYSLAAYRIRAASTKDWWKSMDWEKMWEVKKGSDRIEGN</sequence>
<keyword evidence="2" id="KW-1185">Reference proteome</keyword>
<organism evidence="1 2">
    <name type="scientific">Spirochaeta isovalerica</name>
    <dbReference type="NCBI Taxonomy" id="150"/>
    <lineage>
        <taxon>Bacteria</taxon>
        <taxon>Pseudomonadati</taxon>
        <taxon>Spirochaetota</taxon>
        <taxon>Spirochaetia</taxon>
        <taxon>Spirochaetales</taxon>
        <taxon>Spirochaetaceae</taxon>
        <taxon>Spirochaeta</taxon>
    </lineage>
</organism>
<evidence type="ECO:0000313" key="2">
    <source>
        <dbReference type="Proteomes" id="UP000587760"/>
    </source>
</evidence>
<name>A0A841R6B6_9SPIO</name>
<dbReference type="EMBL" id="JACHGJ010000001">
    <property type="protein sequence ID" value="MBB6478590.1"/>
    <property type="molecule type" value="Genomic_DNA"/>
</dbReference>
<dbReference type="Proteomes" id="UP000587760">
    <property type="component" value="Unassembled WGS sequence"/>
</dbReference>
<dbReference type="RefSeq" id="WP_184742575.1">
    <property type="nucleotide sequence ID" value="NZ_JACHGJ010000001.1"/>
</dbReference>